<keyword evidence="2" id="KW-0176">Collagen</keyword>
<keyword evidence="3" id="KW-1185">Reference proteome</keyword>
<gene>
    <name evidence="2" type="ORF">SMAX5B_021978</name>
</gene>
<sequence>MDIRVASILLLVVTLTAAHGERYVVKKVMKAAPQYQPYSVKSQEIFFVPLFS</sequence>
<keyword evidence="1" id="KW-0732">Signal</keyword>
<dbReference type="GO" id="GO:0005581">
    <property type="term" value="C:collagen trimer"/>
    <property type="evidence" value="ECO:0007669"/>
    <property type="project" value="UniProtKB-KW"/>
</dbReference>
<evidence type="ECO:0000256" key="1">
    <source>
        <dbReference type="SAM" id="SignalP"/>
    </source>
</evidence>
<accession>A0A2U9CNL7</accession>
<proteinExistence type="predicted"/>
<reference evidence="2 3" key="1">
    <citation type="submission" date="2017-12" db="EMBL/GenBank/DDBJ databases">
        <title>Integrating genomic resources of turbot (Scophthalmus maximus) in depth evaluation of genetic and physical mapping variation across individuals.</title>
        <authorList>
            <person name="Martinez P."/>
        </authorList>
    </citation>
    <scope>NUCLEOTIDE SEQUENCE [LARGE SCALE GENOMIC DNA]</scope>
</reference>
<dbReference type="EMBL" id="CP026259">
    <property type="protein sequence ID" value="AWP16312.1"/>
    <property type="molecule type" value="Genomic_DNA"/>
</dbReference>
<organism evidence="2 3">
    <name type="scientific">Scophthalmus maximus</name>
    <name type="common">Turbot</name>
    <name type="synonym">Psetta maxima</name>
    <dbReference type="NCBI Taxonomy" id="52904"/>
    <lineage>
        <taxon>Eukaryota</taxon>
        <taxon>Metazoa</taxon>
        <taxon>Chordata</taxon>
        <taxon>Craniata</taxon>
        <taxon>Vertebrata</taxon>
        <taxon>Euteleostomi</taxon>
        <taxon>Actinopterygii</taxon>
        <taxon>Neopterygii</taxon>
        <taxon>Teleostei</taxon>
        <taxon>Neoteleostei</taxon>
        <taxon>Acanthomorphata</taxon>
        <taxon>Carangaria</taxon>
        <taxon>Pleuronectiformes</taxon>
        <taxon>Pleuronectoidei</taxon>
        <taxon>Scophthalmidae</taxon>
        <taxon>Scophthalmus</taxon>
    </lineage>
</organism>
<protein>
    <submittedName>
        <fullName evidence="2">Putative collagen alpha-1(X) chain-like</fullName>
    </submittedName>
</protein>
<dbReference type="AlphaFoldDB" id="A0A2U9CNL7"/>
<evidence type="ECO:0000313" key="2">
    <source>
        <dbReference type="EMBL" id="AWP16312.1"/>
    </source>
</evidence>
<name>A0A2U9CNL7_SCOMX</name>
<feature type="signal peptide" evidence="1">
    <location>
        <begin position="1"/>
        <end position="20"/>
    </location>
</feature>
<dbReference type="Proteomes" id="UP000246464">
    <property type="component" value="Chromosome 17"/>
</dbReference>
<feature type="chain" id="PRO_5016118709" evidence="1">
    <location>
        <begin position="21"/>
        <end position="52"/>
    </location>
</feature>
<evidence type="ECO:0000313" key="3">
    <source>
        <dbReference type="Proteomes" id="UP000246464"/>
    </source>
</evidence>